<gene>
    <name evidence="1" type="ORF">Ae201684_010191</name>
</gene>
<keyword evidence="2" id="KW-1185">Reference proteome</keyword>
<evidence type="ECO:0000313" key="1">
    <source>
        <dbReference type="EMBL" id="KAF0732866.1"/>
    </source>
</evidence>
<dbReference type="EMBL" id="VJMJ01000128">
    <property type="protein sequence ID" value="KAF0732866.1"/>
    <property type="molecule type" value="Genomic_DNA"/>
</dbReference>
<evidence type="ECO:0000313" key="2">
    <source>
        <dbReference type="Proteomes" id="UP000481153"/>
    </source>
</evidence>
<protein>
    <submittedName>
        <fullName evidence="1">Uncharacterized protein</fullName>
    </submittedName>
</protein>
<comment type="caution">
    <text evidence="1">The sequence shown here is derived from an EMBL/GenBank/DDBJ whole genome shotgun (WGS) entry which is preliminary data.</text>
</comment>
<accession>A0A6G0WZ43</accession>
<dbReference type="AlphaFoldDB" id="A0A6G0WZ43"/>
<name>A0A6G0WZ43_9STRA</name>
<reference evidence="1 2" key="1">
    <citation type="submission" date="2019-07" db="EMBL/GenBank/DDBJ databases">
        <title>Genomics analysis of Aphanomyces spp. identifies a new class of oomycete effector associated with host adaptation.</title>
        <authorList>
            <person name="Gaulin E."/>
        </authorList>
    </citation>
    <scope>NUCLEOTIDE SEQUENCE [LARGE SCALE GENOMIC DNA]</scope>
    <source>
        <strain evidence="1 2">ATCC 201684</strain>
    </source>
</reference>
<organism evidence="1 2">
    <name type="scientific">Aphanomyces euteiches</name>
    <dbReference type="NCBI Taxonomy" id="100861"/>
    <lineage>
        <taxon>Eukaryota</taxon>
        <taxon>Sar</taxon>
        <taxon>Stramenopiles</taxon>
        <taxon>Oomycota</taxon>
        <taxon>Saprolegniomycetes</taxon>
        <taxon>Saprolegniales</taxon>
        <taxon>Verrucalvaceae</taxon>
        <taxon>Aphanomyces</taxon>
    </lineage>
</organism>
<proteinExistence type="predicted"/>
<dbReference type="Proteomes" id="UP000481153">
    <property type="component" value="Unassembled WGS sequence"/>
</dbReference>
<sequence length="73" mass="8595">MDEFRFCKAPAQFPFNIHSHLQFGRQSNQDLHRQPTSTTMFLSLQELIELVPYAKTAKHIQNLDICWVFQTLS</sequence>